<evidence type="ECO:0000256" key="10">
    <source>
        <dbReference type="ARBA" id="ARBA00023180"/>
    </source>
</evidence>
<comment type="subcellular location">
    <subcellularLocation>
        <location evidence="11">Cell membrane</location>
        <topology evidence="11">Single-pass type I membrane protein</topology>
    </subcellularLocation>
    <subcellularLocation>
        <location evidence="1">Membrane</location>
        <topology evidence="1">Single-pass type I membrane protein</topology>
    </subcellularLocation>
</comment>
<comment type="caution">
    <text evidence="14">The sequence shown here is derived from an EMBL/GenBank/DDBJ whole genome shotgun (WGS) entry which is preliminary data.</text>
</comment>
<keyword evidence="5" id="KW-0677">Repeat</keyword>
<dbReference type="GO" id="GO:0008305">
    <property type="term" value="C:integrin complex"/>
    <property type="evidence" value="ECO:0007669"/>
    <property type="project" value="TreeGrafter"/>
</dbReference>
<dbReference type="GO" id="GO:0005925">
    <property type="term" value="C:focal adhesion"/>
    <property type="evidence" value="ECO:0007669"/>
    <property type="project" value="TreeGrafter"/>
</dbReference>
<keyword evidence="4 11" id="KW-0812">Transmembrane</keyword>
<dbReference type="Pfam" id="PF18372">
    <property type="entry name" value="I-EGF_1"/>
    <property type="match status" value="1"/>
</dbReference>
<name>A0AA35SHD4_GEOBA</name>
<proteinExistence type="inferred from homology"/>
<evidence type="ECO:0000256" key="1">
    <source>
        <dbReference type="ARBA" id="ARBA00004479"/>
    </source>
</evidence>
<keyword evidence="15" id="KW-1185">Reference proteome</keyword>
<evidence type="ECO:0000259" key="13">
    <source>
        <dbReference type="SMART" id="SM00187"/>
    </source>
</evidence>
<comment type="similarity">
    <text evidence="2 11">Belongs to the integrin beta chain family.</text>
</comment>
<evidence type="ECO:0000256" key="11">
    <source>
        <dbReference type="RuleBase" id="RU000633"/>
    </source>
</evidence>
<evidence type="ECO:0000256" key="8">
    <source>
        <dbReference type="ARBA" id="ARBA00023136"/>
    </source>
</evidence>
<evidence type="ECO:0000313" key="15">
    <source>
        <dbReference type="Proteomes" id="UP001174909"/>
    </source>
</evidence>
<dbReference type="GO" id="GO:0005178">
    <property type="term" value="F:integrin binding"/>
    <property type="evidence" value="ECO:0007669"/>
    <property type="project" value="TreeGrafter"/>
</dbReference>
<keyword evidence="3" id="KW-0245">EGF-like domain</keyword>
<dbReference type="InterPro" id="IPR032695">
    <property type="entry name" value="Integrin_dom_sf"/>
</dbReference>
<dbReference type="InterPro" id="IPR002369">
    <property type="entry name" value="Integrin_bsu_VWA"/>
</dbReference>
<evidence type="ECO:0000256" key="7">
    <source>
        <dbReference type="ARBA" id="ARBA00023037"/>
    </source>
</evidence>
<dbReference type="EMBL" id="CASHTH010002354">
    <property type="protein sequence ID" value="CAI8028696.1"/>
    <property type="molecule type" value="Genomic_DNA"/>
</dbReference>
<dbReference type="InterPro" id="IPR040622">
    <property type="entry name" value="EGF_integrin_1"/>
</dbReference>
<organism evidence="14 15">
    <name type="scientific">Geodia barretti</name>
    <name type="common">Barrett's horny sponge</name>
    <dbReference type="NCBI Taxonomy" id="519541"/>
    <lineage>
        <taxon>Eukaryota</taxon>
        <taxon>Metazoa</taxon>
        <taxon>Porifera</taxon>
        <taxon>Demospongiae</taxon>
        <taxon>Heteroscleromorpha</taxon>
        <taxon>Tetractinellida</taxon>
        <taxon>Astrophorina</taxon>
        <taxon>Geodiidae</taxon>
        <taxon>Geodia</taxon>
    </lineage>
</organism>
<accession>A0AA35SHD4</accession>
<dbReference type="SMART" id="SM00187">
    <property type="entry name" value="INB"/>
    <property type="match status" value="1"/>
</dbReference>
<feature type="transmembrane region" description="Helical" evidence="12">
    <location>
        <begin position="445"/>
        <end position="475"/>
    </location>
</feature>
<feature type="domain" description="Integrin beta subunit VWA" evidence="13">
    <location>
        <begin position="471"/>
        <end position="884"/>
    </location>
</feature>
<dbReference type="SUPFAM" id="SSF69179">
    <property type="entry name" value="Integrin domains"/>
    <property type="match status" value="1"/>
</dbReference>
<dbReference type="GO" id="GO:0098609">
    <property type="term" value="P:cell-cell adhesion"/>
    <property type="evidence" value="ECO:0007669"/>
    <property type="project" value="TreeGrafter"/>
</dbReference>
<dbReference type="PANTHER" id="PTHR10082:SF60">
    <property type="entry name" value="INTEGRIN BETA-PS"/>
    <property type="match status" value="1"/>
</dbReference>
<reference evidence="14" key="1">
    <citation type="submission" date="2023-03" db="EMBL/GenBank/DDBJ databases">
        <authorList>
            <person name="Steffen K."/>
            <person name="Cardenas P."/>
        </authorList>
    </citation>
    <scope>NUCLEOTIDE SEQUENCE</scope>
</reference>
<evidence type="ECO:0000256" key="6">
    <source>
        <dbReference type="ARBA" id="ARBA00022989"/>
    </source>
</evidence>
<evidence type="ECO:0000256" key="2">
    <source>
        <dbReference type="ARBA" id="ARBA00007449"/>
    </source>
</evidence>
<evidence type="ECO:0000256" key="4">
    <source>
        <dbReference type="ARBA" id="ARBA00022692"/>
    </source>
</evidence>
<evidence type="ECO:0000256" key="12">
    <source>
        <dbReference type="SAM" id="Phobius"/>
    </source>
</evidence>
<dbReference type="Gene3D" id="2.60.40.1510">
    <property type="entry name" value="ntegrin, alpha v. Chain A, domain 3"/>
    <property type="match status" value="2"/>
</dbReference>
<evidence type="ECO:0000256" key="5">
    <source>
        <dbReference type="ARBA" id="ARBA00022737"/>
    </source>
</evidence>
<keyword evidence="9" id="KW-1015">Disulfide bond</keyword>
<evidence type="ECO:0000256" key="3">
    <source>
        <dbReference type="ARBA" id="ARBA00022536"/>
    </source>
</evidence>
<dbReference type="Gene3D" id="2.10.25.10">
    <property type="entry name" value="Laminin"/>
    <property type="match status" value="2"/>
</dbReference>
<dbReference type="InterPro" id="IPR036465">
    <property type="entry name" value="vWFA_dom_sf"/>
</dbReference>
<dbReference type="GO" id="GO:0009986">
    <property type="term" value="C:cell surface"/>
    <property type="evidence" value="ECO:0007669"/>
    <property type="project" value="TreeGrafter"/>
</dbReference>
<protein>
    <recommendedName>
        <fullName evidence="11">Integrin beta</fullName>
    </recommendedName>
</protein>
<feature type="transmembrane region" description="Helical" evidence="12">
    <location>
        <begin position="1159"/>
        <end position="1186"/>
    </location>
</feature>
<dbReference type="GO" id="GO:0007229">
    <property type="term" value="P:integrin-mediated signaling pathway"/>
    <property type="evidence" value="ECO:0007669"/>
    <property type="project" value="UniProtKB-KW"/>
</dbReference>
<dbReference type="InterPro" id="IPR015812">
    <property type="entry name" value="Integrin_bsu"/>
</dbReference>
<keyword evidence="6 12" id="KW-1133">Transmembrane helix</keyword>
<keyword evidence="7 11" id="KW-0401">Integrin</keyword>
<keyword evidence="8 12" id="KW-0472">Membrane</keyword>
<dbReference type="Pfam" id="PF00362">
    <property type="entry name" value="Integrin_beta"/>
    <property type="match status" value="2"/>
</dbReference>
<dbReference type="SUPFAM" id="SSF53300">
    <property type="entry name" value="vWA-like"/>
    <property type="match status" value="1"/>
</dbReference>
<dbReference type="GO" id="GO:0016477">
    <property type="term" value="P:cell migration"/>
    <property type="evidence" value="ECO:0007669"/>
    <property type="project" value="TreeGrafter"/>
</dbReference>
<evidence type="ECO:0000256" key="9">
    <source>
        <dbReference type="ARBA" id="ARBA00023157"/>
    </source>
</evidence>
<evidence type="ECO:0000313" key="14">
    <source>
        <dbReference type="EMBL" id="CAI8028696.1"/>
    </source>
</evidence>
<dbReference type="Proteomes" id="UP001174909">
    <property type="component" value="Unassembled WGS sequence"/>
</dbReference>
<dbReference type="PANTHER" id="PTHR10082">
    <property type="entry name" value="INTEGRIN BETA SUBUNIT"/>
    <property type="match status" value="1"/>
</dbReference>
<sequence>MTTSQGSRVLDYPSVYQLRQLIQSSQTNVVFAISTSRSTPSPYGDLKEELKLGAMLQITSLEADASNLVSVIRSSYDNITQEIRLTPDKELPQVTFAYSDAENCRLSGNGAVCSDITLNSSVSLVVTVNMTSCLPNITTVNLRSAAFGAVTLELVPLCQCDCSLEQEPNASQCSGAGNLTCGVCHCNEGRSGSQCECEDQTTNTCKTEEVTEECSGRKRGECDCGQCACYVQDQLLRTRNMTKLYFGEQCQCDHLTSCGGINDQGQLCSGRGTCDCPSGKCVCSATGPISGRLYTGDLCECNPDACFNTDYPNRTCAFTGSLGSLGDAECGCNTCLCDFNGNNAVPAGDGTCSPGPPPCSRREQCARCAKNLQSSSTDCNQLRRDEGCDPILLTGDASLPDTRNLECTFQADGCTHTFYVSLSHQTVYVEPGEDCGGQENEINNLIWIIPVSVIGALLFLGLLALLVILFIFWALPFSGHRCTSNQTADCLSGLENPVAAPPQIVKEEPFGETVQISPQEIRLNLRTGEPQTFTLSVKPARNYPLDMYFLMDLSGSQAPDLDSLKDLSNSITDELEQISSQFTLGFGSFVDKIAYPFASTLRNGSDYLTRHLGNMVTECANGRASCGPTYVYRHHLPLTNDSGQLREVLENVTIRGNLDAPEATLEALLQSVVCLDEVGWRNGSLRIVMILTDAGFKTALDGRVAALVTRNDGECHLELEEGFYDYSRGPEQDFPSIYQVREKLIENDIITIFAVQEDVVRERTVTDDVVYRELAEEIGSSRAFVQTIAEDSADIVSVIRRAYESVTRDIVVDSVSGLTIGIAPVLNCTLTSDGRGCANVAIEDLVSFNVTVTMDQCLKDMQTRLLPLPGFGNVELTLVPICECNCTSQMTANHMSCNGTGSLVCGICECSGVSVFGDQCDCGRQLQRCPDDCFNRGTCNNCSEECTSCFTQQDTIGQIVGSFGARCQCDNSTGAGACPVGRDIDQVCSGRGECVCDGEKCDCDCKCGTAPLSGDRYLEDDCGCDPDNCYNEQYPGRECAYSRDKGGNEGRDGECDCNRCDCPRDDAVPYNRTCINTDELCDKFESCAKCWPNNCTSGDCSPKGLDELTSDGVLVSCTFEREGCIVDFQVVLSGDFNTMGSVFVGEERDCQESDILGQLVWIIPVSIIGGIILLGVLLLVVAKCILMAVERKEYRKFLDDMHHGDFVPVETGFNIIICLDWASIYALATDATASAFATLLDSYDVYIIPFSSQHSNPLYVTPQTEYKNPILEKSDEAEEDY</sequence>
<dbReference type="Gene3D" id="1.20.5.100">
    <property type="entry name" value="Cytochrome c1, transmembrane anchor, C-terminal"/>
    <property type="match status" value="1"/>
</dbReference>
<dbReference type="Gene3D" id="3.40.50.410">
    <property type="entry name" value="von Willebrand factor, type A domain"/>
    <property type="match status" value="1"/>
</dbReference>
<keyword evidence="10" id="KW-0325">Glycoprotein</keyword>
<keyword evidence="11" id="KW-0130">Cell adhesion</keyword>
<gene>
    <name evidence="14" type="ORF">GBAR_LOCUS16328</name>
</gene>
<dbReference type="GO" id="GO:0033627">
    <property type="term" value="P:cell adhesion mediated by integrin"/>
    <property type="evidence" value="ECO:0007669"/>
    <property type="project" value="TreeGrafter"/>
</dbReference>
<dbReference type="GO" id="GO:0007160">
    <property type="term" value="P:cell-matrix adhesion"/>
    <property type="evidence" value="ECO:0007669"/>
    <property type="project" value="TreeGrafter"/>
</dbReference>
<dbReference type="PRINTS" id="PR01186">
    <property type="entry name" value="INTEGRINB"/>
</dbReference>